<evidence type="ECO:0000313" key="2">
    <source>
        <dbReference type="Proteomes" id="UP001642483"/>
    </source>
</evidence>
<dbReference type="EMBL" id="CAWYQH010000114">
    <property type="protein sequence ID" value="CAK8690264.1"/>
    <property type="molecule type" value="Genomic_DNA"/>
</dbReference>
<evidence type="ECO:0000313" key="1">
    <source>
        <dbReference type="EMBL" id="CAK8690264.1"/>
    </source>
</evidence>
<name>A0ABP0GEQ2_CLALP</name>
<proteinExistence type="predicted"/>
<comment type="caution">
    <text evidence="1">The sequence shown here is derived from an EMBL/GenBank/DDBJ whole genome shotgun (WGS) entry which is preliminary data.</text>
</comment>
<protein>
    <submittedName>
        <fullName evidence="1">Uncharacterized protein</fullName>
    </submittedName>
</protein>
<dbReference type="Proteomes" id="UP001642483">
    <property type="component" value="Unassembled WGS sequence"/>
</dbReference>
<reference evidence="1 2" key="1">
    <citation type="submission" date="2024-02" db="EMBL/GenBank/DDBJ databases">
        <authorList>
            <person name="Daric V."/>
            <person name="Darras S."/>
        </authorList>
    </citation>
    <scope>NUCLEOTIDE SEQUENCE [LARGE SCALE GENOMIC DNA]</scope>
</reference>
<gene>
    <name evidence="1" type="ORF">CVLEPA_LOCUS22895</name>
</gene>
<sequence>MRSKVSFNFHFRDRNWEEFLEQSSASLADLREDCGSLLGREMDEQEVHRHSCEKHSASNQGFFCVFEERNNDEEETSQAEDDGEEETELEWSWKVRLRNSQINLSGY</sequence>
<organism evidence="1 2">
    <name type="scientific">Clavelina lepadiformis</name>
    <name type="common">Light-bulb sea squirt</name>
    <name type="synonym">Ascidia lepadiformis</name>
    <dbReference type="NCBI Taxonomy" id="159417"/>
    <lineage>
        <taxon>Eukaryota</taxon>
        <taxon>Metazoa</taxon>
        <taxon>Chordata</taxon>
        <taxon>Tunicata</taxon>
        <taxon>Ascidiacea</taxon>
        <taxon>Aplousobranchia</taxon>
        <taxon>Clavelinidae</taxon>
        <taxon>Clavelina</taxon>
    </lineage>
</organism>
<keyword evidence="2" id="KW-1185">Reference proteome</keyword>
<accession>A0ABP0GEQ2</accession>